<feature type="compositionally biased region" description="Polar residues" evidence="6">
    <location>
        <begin position="295"/>
        <end position="309"/>
    </location>
</feature>
<gene>
    <name evidence="8" type="ORF">BSL78_00308</name>
</gene>
<dbReference type="PROSITE" id="PS01360">
    <property type="entry name" value="ZF_MYND_1"/>
    <property type="match status" value="1"/>
</dbReference>
<evidence type="ECO:0000256" key="1">
    <source>
        <dbReference type="ARBA" id="ARBA00022723"/>
    </source>
</evidence>
<keyword evidence="1" id="KW-0479">Metal-binding</keyword>
<feature type="region of interest" description="Disordered" evidence="6">
    <location>
        <begin position="259"/>
        <end position="313"/>
    </location>
</feature>
<evidence type="ECO:0000256" key="6">
    <source>
        <dbReference type="SAM" id="MobiDB-lite"/>
    </source>
</evidence>
<feature type="domain" description="MYND-type" evidence="7">
    <location>
        <begin position="30"/>
        <end position="69"/>
    </location>
</feature>
<dbReference type="Proteomes" id="UP000230750">
    <property type="component" value="Unassembled WGS sequence"/>
</dbReference>
<evidence type="ECO:0000256" key="5">
    <source>
        <dbReference type="PROSITE-ProRule" id="PRU00134"/>
    </source>
</evidence>
<dbReference type="Gene3D" id="2.60.120.620">
    <property type="entry name" value="q2cbj1_9rhob like domain"/>
    <property type="match status" value="1"/>
</dbReference>
<keyword evidence="4" id="KW-0847">Vitamin C</keyword>
<accession>A0A2G8LR55</accession>
<feature type="compositionally biased region" description="Polar residues" evidence="6">
    <location>
        <begin position="277"/>
        <end position="288"/>
    </location>
</feature>
<dbReference type="SUPFAM" id="SSF144232">
    <property type="entry name" value="HIT/MYND zinc finger-like"/>
    <property type="match status" value="1"/>
</dbReference>
<dbReference type="GO" id="GO:0008270">
    <property type="term" value="F:zinc ion binding"/>
    <property type="evidence" value="ECO:0007669"/>
    <property type="project" value="UniProtKB-KW"/>
</dbReference>
<evidence type="ECO:0000256" key="2">
    <source>
        <dbReference type="ARBA" id="ARBA00022771"/>
    </source>
</evidence>
<feature type="compositionally biased region" description="Basic and acidic residues" evidence="6">
    <location>
        <begin position="71"/>
        <end position="81"/>
    </location>
</feature>
<proteinExistence type="predicted"/>
<evidence type="ECO:0000313" key="9">
    <source>
        <dbReference type="Proteomes" id="UP000230750"/>
    </source>
</evidence>
<evidence type="ECO:0000259" key="7">
    <source>
        <dbReference type="PROSITE" id="PS50865"/>
    </source>
</evidence>
<name>A0A2G8LR55_STIJA</name>
<evidence type="ECO:0000313" key="8">
    <source>
        <dbReference type="EMBL" id="PIK62729.1"/>
    </source>
</evidence>
<dbReference type="Gene3D" id="6.10.140.2220">
    <property type="match status" value="1"/>
</dbReference>
<dbReference type="GO" id="GO:0031543">
    <property type="term" value="F:peptidyl-proline dioxygenase activity"/>
    <property type="evidence" value="ECO:0007669"/>
    <property type="project" value="TreeGrafter"/>
</dbReference>
<feature type="compositionally biased region" description="Polar residues" evidence="6">
    <location>
        <begin position="82"/>
        <end position="108"/>
    </location>
</feature>
<reference evidence="8 9" key="1">
    <citation type="journal article" date="2017" name="PLoS Biol.">
        <title>The sea cucumber genome provides insights into morphological evolution and visceral regeneration.</title>
        <authorList>
            <person name="Zhang X."/>
            <person name="Sun L."/>
            <person name="Yuan J."/>
            <person name="Sun Y."/>
            <person name="Gao Y."/>
            <person name="Zhang L."/>
            <person name="Li S."/>
            <person name="Dai H."/>
            <person name="Hamel J.F."/>
            <person name="Liu C."/>
            <person name="Yu Y."/>
            <person name="Liu S."/>
            <person name="Lin W."/>
            <person name="Guo K."/>
            <person name="Jin S."/>
            <person name="Xu P."/>
            <person name="Storey K.B."/>
            <person name="Huan P."/>
            <person name="Zhang T."/>
            <person name="Zhou Y."/>
            <person name="Zhang J."/>
            <person name="Lin C."/>
            <person name="Li X."/>
            <person name="Xing L."/>
            <person name="Huo D."/>
            <person name="Sun M."/>
            <person name="Wang L."/>
            <person name="Mercier A."/>
            <person name="Li F."/>
            <person name="Yang H."/>
            <person name="Xiang J."/>
        </authorList>
    </citation>
    <scope>NUCLEOTIDE SEQUENCE [LARGE SCALE GENOMIC DNA]</scope>
    <source>
        <strain evidence="8">Shaxun</strain>
        <tissue evidence="8">Muscle</tissue>
    </source>
</reference>
<dbReference type="OrthoDB" id="5952526at2759"/>
<comment type="caution">
    <text evidence="8">The sequence shown here is derived from an EMBL/GenBank/DDBJ whole genome shotgun (WGS) entry which is preliminary data.</text>
</comment>
<dbReference type="AlphaFoldDB" id="A0A2G8LR55"/>
<keyword evidence="2 5" id="KW-0863">Zinc-finger</keyword>
<dbReference type="EMBL" id="MRZV01000006">
    <property type="protein sequence ID" value="PIK62729.1"/>
    <property type="molecule type" value="Genomic_DNA"/>
</dbReference>
<keyword evidence="3" id="KW-0862">Zinc</keyword>
<feature type="region of interest" description="Disordered" evidence="6">
    <location>
        <begin position="71"/>
        <end position="110"/>
    </location>
</feature>
<protein>
    <submittedName>
        <fullName evidence="8">Putative egl nine-like 1</fullName>
    </submittedName>
</protein>
<dbReference type="GO" id="GO:0071456">
    <property type="term" value="P:cellular response to hypoxia"/>
    <property type="evidence" value="ECO:0007669"/>
    <property type="project" value="TreeGrafter"/>
</dbReference>
<evidence type="ECO:0000256" key="4">
    <source>
        <dbReference type="ARBA" id="ARBA00022896"/>
    </source>
</evidence>
<dbReference type="PROSITE" id="PS50865">
    <property type="entry name" value="ZF_MYND_2"/>
    <property type="match status" value="1"/>
</dbReference>
<dbReference type="GO" id="GO:0008198">
    <property type="term" value="F:ferrous iron binding"/>
    <property type="evidence" value="ECO:0007669"/>
    <property type="project" value="TreeGrafter"/>
</dbReference>
<dbReference type="Pfam" id="PF01753">
    <property type="entry name" value="zf-MYND"/>
    <property type="match status" value="1"/>
</dbReference>
<feature type="compositionally biased region" description="Basic and acidic residues" evidence="6">
    <location>
        <begin position="259"/>
        <end position="268"/>
    </location>
</feature>
<dbReference type="PANTHER" id="PTHR12907:SF26">
    <property type="entry name" value="HIF PROLYL HYDROXYLASE, ISOFORM C"/>
    <property type="match status" value="1"/>
</dbReference>
<dbReference type="STRING" id="307972.A0A2G8LR55"/>
<organism evidence="8 9">
    <name type="scientific">Stichopus japonicus</name>
    <name type="common">Sea cucumber</name>
    <dbReference type="NCBI Taxonomy" id="307972"/>
    <lineage>
        <taxon>Eukaryota</taxon>
        <taxon>Metazoa</taxon>
        <taxon>Echinodermata</taxon>
        <taxon>Eleutherozoa</taxon>
        <taxon>Echinozoa</taxon>
        <taxon>Holothuroidea</taxon>
        <taxon>Aspidochirotacea</taxon>
        <taxon>Aspidochirotida</taxon>
        <taxon>Stichopodidae</taxon>
        <taxon>Apostichopus</taxon>
    </lineage>
</organism>
<evidence type="ECO:0000256" key="3">
    <source>
        <dbReference type="ARBA" id="ARBA00022833"/>
    </source>
</evidence>
<keyword evidence="9" id="KW-1185">Reference proteome</keyword>
<dbReference type="PANTHER" id="PTHR12907">
    <property type="entry name" value="EGL NINE HOMOLOG-RELATED"/>
    <property type="match status" value="1"/>
</dbReference>
<sequence length="472" mass="52160">MVECSTVLSSMTENNSVYNLATNSAFLQGCAYEVCNAIHNLKLCSGCHHAWYCSEEHQRKHWRTHRRNCKLKTDDPSDHSEATTTNTNPHTGVDHQTFSSPALSSRPNFNPPMPTTITSTNVRPSNTHNHTLSTGCGLNQPRADFRPVVNATYSGLSSQSPAELTRLVNYNIDQANSNTRPMLHPASMQAAGFSPNQTVFTASRGPYYVADNVFENSSGSKSNSVSQPVMEESDVIRHRQLHSSISTPFVVPCKLKDSHDSKLHKSDPFVEQDTDQFSENIRRSSSYPLSPLNAIETNSDVNSSDSLEMTDQRPESIIQRKSCSFMLGDDSPTSSLAADSVPVVERRESPVVNVSGNLQPHLKNSLIDYITQWMQTYGICVLDKFLTEEQGLKVLEEMKSHYQRGDFMAGQLVRGREDGSSKEIRGDLIAWSDGSEPNCSNIGQLISTMDSIVMGCHDKLAGCKVSGRTKVC</sequence>
<dbReference type="InterPro" id="IPR051559">
    <property type="entry name" value="HIF_prolyl_hydroxylases"/>
</dbReference>
<dbReference type="InterPro" id="IPR002893">
    <property type="entry name" value="Znf_MYND"/>
</dbReference>
<dbReference type="GO" id="GO:0031418">
    <property type="term" value="F:L-ascorbic acid binding"/>
    <property type="evidence" value="ECO:0007669"/>
    <property type="project" value="UniProtKB-KW"/>
</dbReference>